<gene>
    <name evidence="2" type="ORF">OAUR00152_LOCUS40283</name>
</gene>
<keyword evidence="1" id="KW-0732">Signal</keyword>
<dbReference type="AlphaFoldDB" id="A0A7S4K7T5"/>
<dbReference type="EMBL" id="HBKQ01058966">
    <property type="protein sequence ID" value="CAE2285784.1"/>
    <property type="molecule type" value="Transcribed_RNA"/>
</dbReference>
<reference evidence="2" key="1">
    <citation type="submission" date="2021-01" db="EMBL/GenBank/DDBJ databases">
        <authorList>
            <person name="Corre E."/>
            <person name="Pelletier E."/>
            <person name="Niang G."/>
            <person name="Scheremetjew M."/>
            <person name="Finn R."/>
            <person name="Kale V."/>
            <person name="Holt S."/>
            <person name="Cochrane G."/>
            <person name="Meng A."/>
            <person name="Brown T."/>
            <person name="Cohen L."/>
        </authorList>
    </citation>
    <scope>NUCLEOTIDE SEQUENCE</scope>
    <source>
        <strain evidence="2">Isolate 1302-5</strain>
    </source>
</reference>
<dbReference type="InterPro" id="IPR015943">
    <property type="entry name" value="WD40/YVTN_repeat-like_dom_sf"/>
</dbReference>
<organism evidence="2">
    <name type="scientific">Odontella aurita</name>
    <dbReference type="NCBI Taxonomy" id="265563"/>
    <lineage>
        <taxon>Eukaryota</taxon>
        <taxon>Sar</taxon>
        <taxon>Stramenopiles</taxon>
        <taxon>Ochrophyta</taxon>
        <taxon>Bacillariophyta</taxon>
        <taxon>Mediophyceae</taxon>
        <taxon>Biddulphiophycidae</taxon>
        <taxon>Eupodiscales</taxon>
        <taxon>Odontellaceae</taxon>
        <taxon>Odontella</taxon>
    </lineage>
</organism>
<dbReference type="InterPro" id="IPR011048">
    <property type="entry name" value="Haem_d1_sf"/>
</dbReference>
<dbReference type="Gene3D" id="2.130.10.10">
    <property type="entry name" value="YVTN repeat-like/Quinoprotein amine dehydrogenase"/>
    <property type="match status" value="1"/>
</dbReference>
<feature type="signal peptide" evidence="1">
    <location>
        <begin position="1"/>
        <end position="20"/>
    </location>
</feature>
<sequence length="603" mass="65171">MKCSTLWVSALTLISSAVNAQYDASLFPLQPNTAVVTCGSTQGGGYVLGIIDTRDPACDAPTPRVGGPDNWLANMYHGEDHYPWTKANLRSEIFGLALDDQNPVNIFVLPTTVYGPRGDAPQEVWKINGSNGTKTVLATLPTGNDPANPFADKNFGLGQVAYHRTYKQLYVTSFSDGWIYRLDADTGNVLSTFDPLLGGTGSLYDPATDTGKVIDVSDRIWAVQVRYGESKLYYGTWPNNSVNWDNGPNIGAVWSVGLDGNGDFVPNSEQLEVKMSMSTDRQPISDIAFSSQGDMLVAERTMISLDFPLAHKSNIFRLNKNTSTEEWELNPVQYEVGIIANGKNSAGGVDFSDCVEGNECHPTNYTYVTTDAIQCCSPPNNIYGLSIIPAMGGDQSVSYGIDFDGDTITQDKTQNGDVEVVRTCSDDLVNNDPEDPNDIETTRTPTRTPDCIFGVWDADAQECACFGGGVCMDGFCPGEVIVDEDLGIAYHPCDIPKAYPDGGMVFVEDEVYPVPGGNIHVGACCMCSGQKIETCGTDDAVCREICTSFDEDLCAAYVNSNCMCDYGAGPCMYDYGTYTQCYSANNGECTGGTYARPDDCLPE</sequence>
<name>A0A7S4K7T5_9STRA</name>
<protein>
    <submittedName>
        <fullName evidence="2">Uncharacterized protein</fullName>
    </submittedName>
</protein>
<dbReference type="SUPFAM" id="SSF51004">
    <property type="entry name" value="C-terminal (heme d1) domain of cytochrome cd1-nitrite reductase"/>
    <property type="match status" value="1"/>
</dbReference>
<evidence type="ECO:0000256" key="1">
    <source>
        <dbReference type="SAM" id="SignalP"/>
    </source>
</evidence>
<evidence type="ECO:0000313" key="2">
    <source>
        <dbReference type="EMBL" id="CAE2285784.1"/>
    </source>
</evidence>
<accession>A0A7S4K7T5</accession>
<proteinExistence type="predicted"/>
<feature type="chain" id="PRO_5030868682" evidence="1">
    <location>
        <begin position="21"/>
        <end position="603"/>
    </location>
</feature>